<reference evidence="2" key="1">
    <citation type="submission" date="2020-03" db="EMBL/GenBank/DDBJ databases">
        <title>The deep terrestrial virosphere.</title>
        <authorList>
            <person name="Holmfeldt K."/>
            <person name="Nilsson E."/>
            <person name="Simone D."/>
            <person name="Lopez-Fernandez M."/>
            <person name="Wu X."/>
            <person name="de Brujin I."/>
            <person name="Lundin D."/>
            <person name="Andersson A."/>
            <person name="Bertilsson S."/>
            <person name="Dopson M."/>
        </authorList>
    </citation>
    <scope>NUCLEOTIDE SEQUENCE</scope>
    <source>
        <strain evidence="2">MM415B00334</strain>
    </source>
</reference>
<name>A0A6M3JCP7_9ZZZZ</name>
<feature type="region of interest" description="Disordered" evidence="1">
    <location>
        <begin position="298"/>
        <end position="319"/>
    </location>
</feature>
<protein>
    <submittedName>
        <fullName evidence="2">Uncharacterized protein</fullName>
    </submittedName>
</protein>
<proteinExistence type="predicted"/>
<feature type="region of interest" description="Disordered" evidence="1">
    <location>
        <begin position="213"/>
        <end position="232"/>
    </location>
</feature>
<evidence type="ECO:0000256" key="1">
    <source>
        <dbReference type="SAM" id="MobiDB-lite"/>
    </source>
</evidence>
<dbReference type="EMBL" id="MT141560">
    <property type="protein sequence ID" value="QJA66771.1"/>
    <property type="molecule type" value="Genomic_DNA"/>
</dbReference>
<evidence type="ECO:0000313" key="2">
    <source>
        <dbReference type="EMBL" id="QJA66771.1"/>
    </source>
</evidence>
<feature type="compositionally biased region" description="Basic and acidic residues" evidence="1">
    <location>
        <begin position="213"/>
        <end position="224"/>
    </location>
</feature>
<dbReference type="AlphaFoldDB" id="A0A6M3JCP7"/>
<feature type="compositionally biased region" description="Basic and acidic residues" evidence="1">
    <location>
        <begin position="307"/>
        <end position="319"/>
    </location>
</feature>
<organism evidence="2">
    <name type="scientific">viral metagenome</name>
    <dbReference type="NCBI Taxonomy" id="1070528"/>
    <lineage>
        <taxon>unclassified sequences</taxon>
        <taxon>metagenomes</taxon>
        <taxon>organismal metagenomes</taxon>
    </lineage>
</organism>
<gene>
    <name evidence="2" type="ORF">MM415B00334_0024</name>
</gene>
<accession>A0A6M3JCP7</accession>
<sequence length="319" mass="34532">MNEERKQLRAPVEADVDVERTSPSLVEEILATTRQAQALGLVDWSDAIDRAEGRAKAISALARAAISETEPHQWTRFQSKDGADRLRPKVGAAMTINTYFQISAKWSKPIIQGEGEDQFVLVTGVARCGVTDVEVPIRAKRFRKEDFVGRKTYERDGKTVGIDVGVEDVIDSTISLFLTKCAIMLSGIHSISPAKAATIWGITEAQVLADCDGGHGARPPKDANGKAPAGGARVMTEPQARMLWARANSRIEKLGADMDPDALVDEAIVQICGTGVTKDTAPIGKVTPMVKYIDAWGNDQAKPKANGSRDPHPDDEVFD</sequence>